<dbReference type="Proteomes" id="UP001595583">
    <property type="component" value="Unassembled WGS sequence"/>
</dbReference>
<dbReference type="RefSeq" id="WP_378221777.1">
    <property type="nucleotide sequence ID" value="NZ_JBHRTK010000013.1"/>
</dbReference>
<gene>
    <name evidence="2" type="ORF">ACFOHJ_14835</name>
</gene>
<organism evidence="2 3">
    <name type="scientific">Aquamicrobium soli</name>
    <dbReference type="NCBI Taxonomy" id="1811518"/>
    <lineage>
        <taxon>Bacteria</taxon>
        <taxon>Pseudomonadati</taxon>
        <taxon>Pseudomonadota</taxon>
        <taxon>Alphaproteobacteria</taxon>
        <taxon>Hyphomicrobiales</taxon>
        <taxon>Phyllobacteriaceae</taxon>
        <taxon>Aquamicrobium</taxon>
    </lineage>
</organism>
<dbReference type="EMBL" id="JBHRTK010000013">
    <property type="protein sequence ID" value="MFC3207497.1"/>
    <property type="molecule type" value="Genomic_DNA"/>
</dbReference>
<evidence type="ECO:0008006" key="4">
    <source>
        <dbReference type="Google" id="ProtNLM"/>
    </source>
</evidence>
<dbReference type="PROSITE" id="PS51257">
    <property type="entry name" value="PROKAR_LIPOPROTEIN"/>
    <property type="match status" value="1"/>
</dbReference>
<accession>A0ABV7KE14</accession>
<protein>
    <recommendedName>
        <fullName evidence="4">Lipoprotein</fullName>
    </recommendedName>
</protein>
<reference evidence="3" key="1">
    <citation type="journal article" date="2019" name="Int. J. Syst. Evol. Microbiol.">
        <title>The Global Catalogue of Microorganisms (GCM) 10K type strain sequencing project: providing services to taxonomists for standard genome sequencing and annotation.</title>
        <authorList>
            <consortium name="The Broad Institute Genomics Platform"/>
            <consortium name="The Broad Institute Genome Sequencing Center for Infectious Disease"/>
            <person name="Wu L."/>
            <person name="Ma J."/>
        </authorList>
    </citation>
    <scope>NUCLEOTIDE SEQUENCE [LARGE SCALE GENOMIC DNA]</scope>
    <source>
        <strain evidence="3">KCTC 52165</strain>
    </source>
</reference>
<evidence type="ECO:0000313" key="3">
    <source>
        <dbReference type="Proteomes" id="UP001595583"/>
    </source>
</evidence>
<feature type="signal peptide" evidence="1">
    <location>
        <begin position="1"/>
        <end position="19"/>
    </location>
</feature>
<keyword evidence="3" id="KW-1185">Reference proteome</keyword>
<feature type="chain" id="PRO_5046398380" description="Lipoprotein" evidence="1">
    <location>
        <begin position="20"/>
        <end position="96"/>
    </location>
</feature>
<name>A0ABV7KE14_9HYPH</name>
<keyword evidence="1" id="KW-0732">Signal</keyword>
<sequence>MMRTVQIAALAALAGCASAKQPETSCATLNREIGDNSKGITTVALNRGKINSLNVPFWVPGGAKAVSVIKNRQMTRIEKLQSEQSTMQADRRRECP</sequence>
<evidence type="ECO:0000313" key="2">
    <source>
        <dbReference type="EMBL" id="MFC3207497.1"/>
    </source>
</evidence>
<evidence type="ECO:0000256" key="1">
    <source>
        <dbReference type="SAM" id="SignalP"/>
    </source>
</evidence>
<comment type="caution">
    <text evidence="2">The sequence shown here is derived from an EMBL/GenBank/DDBJ whole genome shotgun (WGS) entry which is preliminary data.</text>
</comment>
<proteinExistence type="predicted"/>